<organism evidence="3 4">
    <name type="scientific">Bordetella genomosp. 4</name>
    <dbReference type="NCBI Taxonomy" id="463044"/>
    <lineage>
        <taxon>Bacteria</taxon>
        <taxon>Pseudomonadati</taxon>
        <taxon>Pseudomonadota</taxon>
        <taxon>Betaproteobacteria</taxon>
        <taxon>Burkholderiales</taxon>
        <taxon>Alcaligenaceae</taxon>
        <taxon>Bordetella</taxon>
    </lineage>
</organism>
<proteinExistence type="predicted"/>
<feature type="signal peptide" evidence="1">
    <location>
        <begin position="1"/>
        <end position="27"/>
    </location>
</feature>
<dbReference type="AlphaFoldDB" id="A0A261U7A3"/>
<dbReference type="InterPro" id="IPR051686">
    <property type="entry name" value="Lipoprotein_DolP"/>
</dbReference>
<dbReference type="Pfam" id="PF04972">
    <property type="entry name" value="BON"/>
    <property type="match status" value="1"/>
</dbReference>
<comment type="caution">
    <text evidence="3">The sequence shown here is derived from an EMBL/GenBank/DDBJ whole genome shotgun (WGS) entry which is preliminary data.</text>
</comment>
<evidence type="ECO:0000259" key="2">
    <source>
        <dbReference type="PROSITE" id="PS50914"/>
    </source>
</evidence>
<dbReference type="SMART" id="SM00749">
    <property type="entry name" value="BON"/>
    <property type="match status" value="1"/>
</dbReference>
<dbReference type="PANTHER" id="PTHR34606:SF15">
    <property type="entry name" value="BON DOMAIN-CONTAINING PROTEIN"/>
    <property type="match status" value="1"/>
</dbReference>
<evidence type="ECO:0000256" key="1">
    <source>
        <dbReference type="SAM" id="SignalP"/>
    </source>
</evidence>
<dbReference type="EMBL" id="NEVQ01000012">
    <property type="protein sequence ID" value="OZI57387.1"/>
    <property type="molecule type" value="Genomic_DNA"/>
</dbReference>
<dbReference type="Proteomes" id="UP000216885">
    <property type="component" value="Unassembled WGS sequence"/>
</dbReference>
<evidence type="ECO:0000313" key="4">
    <source>
        <dbReference type="Proteomes" id="UP000216885"/>
    </source>
</evidence>
<dbReference type="InterPro" id="IPR014004">
    <property type="entry name" value="Transpt-assoc_nodulatn_dom_bac"/>
</dbReference>
<keyword evidence="1" id="KW-0732">Signal</keyword>
<dbReference type="InterPro" id="IPR007055">
    <property type="entry name" value="BON_dom"/>
</dbReference>
<gene>
    <name evidence="3" type="ORF">CAL20_08260</name>
</gene>
<dbReference type="PROSITE" id="PS50914">
    <property type="entry name" value="BON"/>
    <property type="match status" value="1"/>
</dbReference>
<dbReference type="RefSeq" id="WP_094837612.1">
    <property type="nucleotide sequence ID" value="NZ_NEVQ01000012.1"/>
</dbReference>
<evidence type="ECO:0000313" key="3">
    <source>
        <dbReference type="EMBL" id="OZI57387.1"/>
    </source>
</evidence>
<dbReference type="Gene3D" id="3.30.1340.30">
    <property type="match status" value="1"/>
</dbReference>
<sequence length="116" mass="11920">MNMRKLIIATAVGAGAMFGAVGTTVHAAEADTNKQSVSEYASDTVITTKVKGALVADSTLSALDIAVETTDGTVVLSGTVGTEAEVEQAARVARDVEGVKQVQNDIKVDPSKAEKK</sequence>
<dbReference type="PANTHER" id="PTHR34606">
    <property type="entry name" value="BON DOMAIN-CONTAINING PROTEIN"/>
    <property type="match status" value="1"/>
</dbReference>
<keyword evidence="4" id="KW-1185">Reference proteome</keyword>
<feature type="chain" id="PRO_5012085524" evidence="1">
    <location>
        <begin position="28"/>
        <end position="116"/>
    </location>
</feature>
<name>A0A261U7A3_9BORD</name>
<protein>
    <submittedName>
        <fullName evidence="3">Phospholipid-binding protein</fullName>
    </submittedName>
</protein>
<accession>A0A261U7A3</accession>
<feature type="domain" description="BON" evidence="2">
    <location>
        <begin position="42"/>
        <end position="110"/>
    </location>
</feature>
<reference evidence="3 4" key="1">
    <citation type="submission" date="2017-05" db="EMBL/GenBank/DDBJ databases">
        <title>Complete and WGS of Bordetella genogroups.</title>
        <authorList>
            <person name="Spilker T."/>
            <person name="LiPuma J."/>
        </authorList>
    </citation>
    <scope>NUCLEOTIDE SEQUENCE [LARGE SCALE GENOMIC DNA]</scope>
    <source>
        <strain evidence="3 4">AU9919</strain>
    </source>
</reference>